<evidence type="ECO:0000256" key="1">
    <source>
        <dbReference type="SAM" id="MobiDB-lite"/>
    </source>
</evidence>
<dbReference type="AlphaFoldDB" id="A0A5C5B8R7"/>
<dbReference type="Gene3D" id="3.40.50.300">
    <property type="entry name" value="P-loop containing nucleotide triphosphate hydrolases"/>
    <property type="match status" value="2"/>
</dbReference>
<feature type="non-terminal residue" evidence="3">
    <location>
        <position position="1"/>
    </location>
</feature>
<gene>
    <name evidence="3" type="ORF">FH969_14310</name>
</gene>
<dbReference type="EMBL" id="VENP01000087">
    <property type="protein sequence ID" value="TNU72894.1"/>
    <property type="molecule type" value="Genomic_DNA"/>
</dbReference>
<dbReference type="InterPro" id="IPR014862">
    <property type="entry name" value="TrwC"/>
</dbReference>
<comment type="caution">
    <text evidence="3">The sequence shown here is derived from an EMBL/GenBank/DDBJ whole genome shotgun (WGS) entry which is preliminary data.</text>
</comment>
<dbReference type="Proteomes" id="UP000313849">
    <property type="component" value="Unassembled WGS sequence"/>
</dbReference>
<dbReference type="CDD" id="cd18809">
    <property type="entry name" value="SF1_C_RecD"/>
    <property type="match status" value="1"/>
</dbReference>
<dbReference type="Gene3D" id="2.30.30.940">
    <property type="match status" value="1"/>
</dbReference>
<feature type="region of interest" description="Disordered" evidence="1">
    <location>
        <begin position="925"/>
        <end position="944"/>
    </location>
</feature>
<name>A0A5C5B8R7_9MICO</name>
<dbReference type="Pfam" id="PF13604">
    <property type="entry name" value="AAA_30"/>
    <property type="match status" value="1"/>
</dbReference>
<keyword evidence="4" id="KW-1185">Reference proteome</keyword>
<feature type="domain" description="TrwC relaxase" evidence="2">
    <location>
        <begin position="29"/>
        <end position="127"/>
    </location>
</feature>
<proteinExistence type="predicted"/>
<dbReference type="SUPFAM" id="SSF52540">
    <property type="entry name" value="P-loop containing nucleoside triphosphate hydrolases"/>
    <property type="match status" value="2"/>
</dbReference>
<accession>A0A5C5B8R7</accession>
<evidence type="ECO:0000313" key="3">
    <source>
        <dbReference type="EMBL" id="TNU72894.1"/>
    </source>
</evidence>
<evidence type="ECO:0000313" key="4">
    <source>
        <dbReference type="Proteomes" id="UP000313849"/>
    </source>
</evidence>
<dbReference type="Pfam" id="PF08751">
    <property type="entry name" value="TrwC"/>
    <property type="match status" value="1"/>
</dbReference>
<sequence length="944" mass="101989">DRVRDHHHHPGSTRRLTHPVTSPCSRPHLTRALGVDWEQRHRGRDRNPTWAITAVPEALVQGFSDRARHIDIEARRLVEEWAATHGRRPSRATIIKLRQQATLATRPEKEVRSLADLTAEWRQRAGRVLGCDATSWATGVASGAMPLVLRADDIPLDVLDRIGSDVVATVGEKRSTWRRWNLYAEAARQTMHWRFASTSDREAIIGLVVDAAERASTRLTPPELASNPAVFQRVDGTSVFRPKHSAVFSSEMQLAAEDRLRVLAADLGAPTLGLDSLERIARRPGPAGQALGDDQVSALASVAVSGRVLDMLVGPAGAGKTTAMNVLRRAWEHEHGRGSVVGLAPSATASQVLADDLGINTENTAMWITQHDRGEVDFVAGQLVIIDEASLVGARALDNIVGAAARTGVKVLLVGDWAQLQSVEPGGAFGMLVAERDDAPEPVDVHRFIHAWEKVASLELRHGRASALDAYDVHGRIVGGDVEAMADAAYAAWRRDRDAGLTSVLIAETSDTVVTLNRRARADLVLDGAVDASAELTLHDGTAVSVGDTILTCHNDRRLRAGRDWVRNGMRWTVAELRRDGSIVVRRPDRRWGGSLVLPAAYVASHVELGYAVTAYRAQGTTTDTAHALVEPSTTRENLYVALTRGRAANTAYVTLNRPDDDHSSAHPGDDPAATARSVLARVLAHVGAELSATQTIATEQDAWSSIAQLAAEYETIAAAAQRDRWASLVRSSDLSAADAEAAIESDAFGALTAELRRAEANNYDLDDLLPRLVAARGLEDADDVAAVLHARVERATVRPRSQGTSRRAPRLIVGLIPVASGEMGADMSRALDERRDLMEARASALVTAAVARDSAWLRELGEEPREPSASATWQRQVRIVAAYRDRYRVGEDGPTLGAPAIGAVQRIDEARAWAAMQQARRISAEAATPADAPTPVERDALTL</sequence>
<protein>
    <submittedName>
        <fullName evidence="3">Conjugal transfer protein</fullName>
    </submittedName>
</protein>
<organism evidence="3 4">
    <name type="scientific">Miniimonas arenae</name>
    <dbReference type="NCBI Taxonomy" id="676201"/>
    <lineage>
        <taxon>Bacteria</taxon>
        <taxon>Bacillati</taxon>
        <taxon>Actinomycetota</taxon>
        <taxon>Actinomycetes</taxon>
        <taxon>Micrococcales</taxon>
        <taxon>Beutenbergiaceae</taxon>
        <taxon>Miniimonas</taxon>
    </lineage>
</organism>
<feature type="compositionally biased region" description="Basic residues" evidence="1">
    <location>
        <begin position="1"/>
        <end position="17"/>
    </location>
</feature>
<dbReference type="InterPro" id="IPR027417">
    <property type="entry name" value="P-loop_NTPase"/>
</dbReference>
<dbReference type="OrthoDB" id="4524286at2"/>
<evidence type="ECO:0000259" key="2">
    <source>
        <dbReference type="Pfam" id="PF08751"/>
    </source>
</evidence>
<feature type="compositionally biased region" description="Low complexity" evidence="1">
    <location>
        <begin position="925"/>
        <end position="936"/>
    </location>
</feature>
<reference evidence="3 4" key="1">
    <citation type="submission" date="2019-06" db="EMBL/GenBank/DDBJ databases">
        <title>Draft genome sequence of Miniimonas arenae KCTC 19750T isolated from sea sand.</title>
        <authorList>
            <person name="Park S.-J."/>
        </authorList>
    </citation>
    <scope>NUCLEOTIDE SEQUENCE [LARGE SCALE GENOMIC DNA]</scope>
    <source>
        <strain evidence="3 4">KCTC 19750</strain>
    </source>
</reference>
<dbReference type="SUPFAM" id="SSF55464">
    <property type="entry name" value="Origin of replication-binding domain, RBD-like"/>
    <property type="match status" value="1"/>
</dbReference>
<feature type="region of interest" description="Disordered" evidence="1">
    <location>
        <begin position="1"/>
        <end position="24"/>
    </location>
</feature>